<proteinExistence type="predicted"/>
<protein>
    <submittedName>
        <fullName evidence="2">Uncharacterized protein</fullName>
    </submittedName>
</protein>
<dbReference type="Proteomes" id="UP000325577">
    <property type="component" value="Linkage Group LG13"/>
</dbReference>
<feature type="region of interest" description="Disordered" evidence="1">
    <location>
        <begin position="1"/>
        <end position="50"/>
    </location>
</feature>
<evidence type="ECO:0000313" key="3">
    <source>
        <dbReference type="Proteomes" id="UP000325577"/>
    </source>
</evidence>
<organism evidence="2 3">
    <name type="scientific">Nyssa sinensis</name>
    <dbReference type="NCBI Taxonomy" id="561372"/>
    <lineage>
        <taxon>Eukaryota</taxon>
        <taxon>Viridiplantae</taxon>
        <taxon>Streptophyta</taxon>
        <taxon>Embryophyta</taxon>
        <taxon>Tracheophyta</taxon>
        <taxon>Spermatophyta</taxon>
        <taxon>Magnoliopsida</taxon>
        <taxon>eudicotyledons</taxon>
        <taxon>Gunneridae</taxon>
        <taxon>Pentapetalae</taxon>
        <taxon>asterids</taxon>
        <taxon>Cornales</taxon>
        <taxon>Nyssaceae</taxon>
        <taxon>Nyssa</taxon>
    </lineage>
</organism>
<feature type="region of interest" description="Disordered" evidence="1">
    <location>
        <begin position="204"/>
        <end position="298"/>
    </location>
</feature>
<evidence type="ECO:0000256" key="1">
    <source>
        <dbReference type="SAM" id="MobiDB-lite"/>
    </source>
</evidence>
<name>A0A5J5BCU4_9ASTE</name>
<feature type="compositionally biased region" description="Acidic residues" evidence="1">
    <location>
        <begin position="223"/>
        <end position="250"/>
    </location>
</feature>
<gene>
    <name evidence="2" type="ORF">F0562_024979</name>
</gene>
<sequence>MVQATIGVEGGGVTREVHAATSQAHAGRAREGKENKRDKGKSGGPIDHGHVVEGIEIQNLNLGRGKVGCSVGFRWGNDRENRYGPNGNYNRNKPNGGIKARLGPINGNSKDIGKRWVYKNRRPTIEKEARCESLDNIQGKRAISNVNPNPIPTYTKGIGKAQVGELEVSVPAKIKKRIGQLNEATLEAENGNGLMVNISIEQRRRQEGAGTSKGTSLGWGDQSPEDDAEVDDDERGANTDDDFGWEDDDSFLISSEDYTKSSTELGTVIPESRDVGSDGGQEDPLVKEGEPGCGSDYYAEGVSRGTLLGAGRTEARRGN</sequence>
<dbReference type="EMBL" id="CM018036">
    <property type="protein sequence ID" value="KAA8540883.1"/>
    <property type="molecule type" value="Genomic_DNA"/>
</dbReference>
<dbReference type="AlphaFoldDB" id="A0A5J5BCU4"/>
<feature type="compositionally biased region" description="Basic and acidic residues" evidence="1">
    <location>
        <begin position="28"/>
        <end position="50"/>
    </location>
</feature>
<reference evidence="2 3" key="1">
    <citation type="submission" date="2019-09" db="EMBL/GenBank/DDBJ databases">
        <title>A chromosome-level genome assembly of the Chinese tupelo Nyssa sinensis.</title>
        <authorList>
            <person name="Yang X."/>
            <person name="Kang M."/>
            <person name="Yang Y."/>
            <person name="Xiong H."/>
            <person name="Wang M."/>
            <person name="Zhang Z."/>
            <person name="Wang Z."/>
            <person name="Wu H."/>
            <person name="Ma T."/>
            <person name="Liu J."/>
            <person name="Xi Z."/>
        </authorList>
    </citation>
    <scope>NUCLEOTIDE SEQUENCE [LARGE SCALE GENOMIC DNA]</scope>
    <source>
        <strain evidence="2">J267</strain>
        <tissue evidence="2">Leaf</tissue>
    </source>
</reference>
<evidence type="ECO:0000313" key="2">
    <source>
        <dbReference type="EMBL" id="KAA8540883.1"/>
    </source>
</evidence>
<accession>A0A5J5BCU4</accession>
<keyword evidence="3" id="KW-1185">Reference proteome</keyword>